<keyword evidence="3" id="KW-1185">Reference proteome</keyword>
<dbReference type="AlphaFoldDB" id="A0A0D9QFQ2"/>
<dbReference type="EMBL" id="KQ001710">
    <property type="protein sequence ID" value="KJP85834.1"/>
    <property type="molecule type" value="Genomic_DNA"/>
</dbReference>
<dbReference type="GeneID" id="24269855"/>
<name>A0A0D9QFQ2_PLAFR</name>
<proteinExistence type="predicted"/>
<dbReference type="OrthoDB" id="382948at2759"/>
<evidence type="ECO:0000313" key="2">
    <source>
        <dbReference type="EMBL" id="KJP85834.1"/>
    </source>
</evidence>
<evidence type="ECO:0000256" key="1">
    <source>
        <dbReference type="SAM" id="SignalP"/>
    </source>
</evidence>
<protein>
    <submittedName>
        <fullName evidence="2">Uncharacterized protein</fullName>
    </submittedName>
</protein>
<dbReference type="RefSeq" id="XP_012337574.1">
    <property type="nucleotide sequence ID" value="XM_012482151.1"/>
</dbReference>
<gene>
    <name evidence="2" type="ORF">AK88_04541</name>
</gene>
<reference evidence="2 3" key="1">
    <citation type="submission" date="2014-03" db="EMBL/GenBank/DDBJ databases">
        <title>The Genome Sequence of Plasmodium fragile nilgiri.</title>
        <authorList>
            <consortium name="The Broad Institute Genomics Platform"/>
            <consortium name="The Broad Institute Genome Sequencing Center for Infectious Disease"/>
            <person name="Neafsey D."/>
            <person name="Duraisingh M."/>
            <person name="Young S.K."/>
            <person name="Zeng Q."/>
            <person name="Gargeya S."/>
            <person name="Abouelleil A."/>
            <person name="Alvarado L."/>
            <person name="Chapman S.B."/>
            <person name="Gainer-Dewar J."/>
            <person name="Goldberg J."/>
            <person name="Griggs A."/>
            <person name="Gujja S."/>
            <person name="Hansen M."/>
            <person name="Howarth C."/>
            <person name="Imamovic A."/>
            <person name="Larimer J."/>
            <person name="Pearson M."/>
            <person name="Poon T.W."/>
            <person name="Priest M."/>
            <person name="Roberts A."/>
            <person name="Saif S."/>
            <person name="Shea T."/>
            <person name="Sykes S."/>
            <person name="Wortman J."/>
            <person name="Nusbaum C."/>
            <person name="Birren B."/>
        </authorList>
    </citation>
    <scope>NUCLEOTIDE SEQUENCE [LARGE SCALE GENOMIC DNA]</scope>
    <source>
        <strain evidence="3">nilgiri</strain>
    </source>
</reference>
<keyword evidence="1" id="KW-0732">Signal</keyword>
<evidence type="ECO:0000313" key="3">
    <source>
        <dbReference type="Proteomes" id="UP000054561"/>
    </source>
</evidence>
<feature type="signal peptide" evidence="1">
    <location>
        <begin position="1"/>
        <end position="22"/>
    </location>
</feature>
<feature type="chain" id="PRO_5002343442" evidence="1">
    <location>
        <begin position="23"/>
        <end position="562"/>
    </location>
</feature>
<sequence>MTPTFWLIILLMISLKKHPVLCEKKKCAFLLSVVISKYNNSSGSSESNNNTSYATQSHFVREQKKKKKFIQNGRNLLLNSKTPSVLCEFNVEAEKKIYFHNLFNLSLVDVLTIFKLLLQLRKITLYKYNNNISFTARGGKNGDNSYKSTIHTYLLFLKTYLSRNEHGEDALLEVFRRLQFEKKTEKQIDVTANYDGRCSEGITTDGYVRNGTEAHPKLGANKEKCTVMYILKKVIRKLNVDIREKGYINNVRDKSFLFKFLVNKKKFRILSFYKKIKGVYYLYRNVMYMQVNRHLQKDIALISLVSTNKSFLEIEKNKISVDPFYVKYYYKYHMNKLLRLSEQLFLLGRKPIEESNLIHLSQMKACNGIHEELRPRQFSSQENNRIWSRQFIPNETDNKNGIQQNSVTRLKRKDGINIKVINVYLNGKFSVALPLVLTYNINKDIFYLNDLFYLDGSKYDVSSILTRREIYFNNLSFFECKNFSYLNNENIILNSDNLHFDLNYVLLFYYLYFNEGKKLCIRRHINPTFYCYHPVGSQKGENKKRVQRIVYRADKNILNFVF</sequence>
<dbReference type="Proteomes" id="UP000054561">
    <property type="component" value="Unassembled WGS sequence"/>
</dbReference>
<dbReference type="VEuPathDB" id="PlasmoDB:AK88_04541"/>
<dbReference type="OMA" id="KYYYKYH"/>
<organism evidence="2 3">
    <name type="scientific">Plasmodium fragile</name>
    <dbReference type="NCBI Taxonomy" id="5857"/>
    <lineage>
        <taxon>Eukaryota</taxon>
        <taxon>Sar</taxon>
        <taxon>Alveolata</taxon>
        <taxon>Apicomplexa</taxon>
        <taxon>Aconoidasida</taxon>
        <taxon>Haemosporida</taxon>
        <taxon>Plasmodiidae</taxon>
        <taxon>Plasmodium</taxon>
        <taxon>Plasmodium (Plasmodium)</taxon>
    </lineage>
</organism>
<accession>A0A0D9QFQ2</accession>